<evidence type="ECO:0000313" key="1">
    <source>
        <dbReference type="EMBL" id="KAB7704725.1"/>
    </source>
</evidence>
<organism evidence="1 2">
    <name type="scientific">Bacillus aerolatus</name>
    <dbReference type="NCBI Taxonomy" id="2653354"/>
    <lineage>
        <taxon>Bacteria</taxon>
        <taxon>Bacillati</taxon>
        <taxon>Bacillota</taxon>
        <taxon>Bacilli</taxon>
        <taxon>Bacillales</taxon>
        <taxon>Bacillaceae</taxon>
        <taxon>Bacillus</taxon>
    </lineage>
</organism>
<protein>
    <submittedName>
        <fullName evidence="1">DUF2642 domain-containing protein</fullName>
    </submittedName>
</protein>
<dbReference type="AlphaFoldDB" id="A0A6I1FBU6"/>
<accession>A0A6I1FBU6</accession>
<sequence length="224" mass="25264">MTKQMKDYIGEPIHLKLSGKREVSGILIELGSDVLVLYKQNEYYYIPLIHIREIKLLTKEEADSITQPDTVTSPPLAEKLSLTEVLLAANGVFVEMSVTANQPFHGYITNTLDNYLVFFSPVYQTMLIPLQHIKWLIPYPAASRPYGFKNSMHSASSSAAKTCAPTLENQIKNMTGTFITCNIGEKESISGKLLQKEAHFIDLLTVKEQQIHINIHHIKTIVYT</sequence>
<keyword evidence="2" id="KW-1185">Reference proteome</keyword>
<reference evidence="1 2" key="1">
    <citation type="submission" date="2019-10" db="EMBL/GenBank/DDBJ databases">
        <title>Bacillus aerolatum sp. nov., isolated from bioaerosol of sport playgrounds.</title>
        <authorList>
            <person name="Chen P."/>
            <person name="Zhang G."/>
        </authorList>
    </citation>
    <scope>NUCLEOTIDE SEQUENCE [LARGE SCALE GENOMIC DNA]</scope>
    <source>
        <strain evidence="1 2">CX253</strain>
    </source>
</reference>
<proteinExistence type="predicted"/>
<dbReference type="Proteomes" id="UP000429595">
    <property type="component" value="Unassembled WGS sequence"/>
</dbReference>
<evidence type="ECO:0000313" key="2">
    <source>
        <dbReference type="Proteomes" id="UP000429595"/>
    </source>
</evidence>
<comment type="caution">
    <text evidence="1">The sequence shown here is derived from an EMBL/GenBank/DDBJ whole genome shotgun (WGS) entry which is preliminary data.</text>
</comment>
<gene>
    <name evidence="1" type="ORF">F9802_16230</name>
</gene>
<dbReference type="EMBL" id="WEIO01000011">
    <property type="protein sequence ID" value="KAB7704725.1"/>
    <property type="molecule type" value="Genomic_DNA"/>
</dbReference>
<dbReference type="RefSeq" id="WP_152153834.1">
    <property type="nucleotide sequence ID" value="NZ_WEIO01000011.1"/>
</dbReference>
<name>A0A6I1FBU6_9BACI</name>